<protein>
    <submittedName>
        <fullName evidence="5">Alpha/beta hydrolase family protein</fullName>
    </submittedName>
</protein>
<dbReference type="InterPro" id="IPR049492">
    <property type="entry name" value="BD-FAE-like_dom"/>
</dbReference>
<feature type="transmembrane region" description="Helical" evidence="2">
    <location>
        <begin position="36"/>
        <end position="58"/>
    </location>
</feature>
<sequence>MTSQRHHHTLLTKQNNTRQKRIWDLLRHLPTFMFRFLRLLSFVFFLLPAFVVFLYHYFACDRIAVYYGLKGAIGENGERMWLSRHYLDMYGSRTHVNGNKEKKPVVIFLTGGAWIIGYRMWGCLLARALVPFGILVIIPDYRNFPKVNIKGMVDDVDMSIQWVLDHVEEYGGDGKRVVLVGQSAGAHIGGVVVAKKVLDWIRQQQHQQQQSYQRGQGDNEEDCRHLKSTYSPQQLCGFITTSSPHNLVTMRSVFHRHGLSASVQRSIFGGISGSNDYDDDLNDDTIKSVATGDDMDVFEAWSPYHLVKKCQSEYITLISEGNTNRNNNDNESIDQLKDIFPKLCVIHGTADKTVPVEEAIEFLSLLSNLQIPALSKMYPGWSHTDPILEKPMLGNHLYHRDIYELVRLWTGGSDAVSDEGLGFCNGNIECNSEHKSENAEIIGIVDDSTNAVEDDLNLRPFDETHSILRPICPTTLVEIARVCNPF</sequence>
<feature type="domain" description="Peptidase S9 prolyl oligopeptidase catalytic" evidence="3">
    <location>
        <begin position="313"/>
        <end position="395"/>
    </location>
</feature>
<dbReference type="GO" id="GO:0008236">
    <property type="term" value="F:serine-type peptidase activity"/>
    <property type="evidence" value="ECO:0007669"/>
    <property type="project" value="InterPro"/>
</dbReference>
<dbReference type="GO" id="GO:0006508">
    <property type="term" value="P:proteolysis"/>
    <property type="evidence" value="ECO:0007669"/>
    <property type="project" value="InterPro"/>
</dbReference>
<feature type="domain" description="BD-FAE-like" evidence="4">
    <location>
        <begin position="98"/>
        <end position="198"/>
    </location>
</feature>
<dbReference type="Gene3D" id="3.40.50.1820">
    <property type="entry name" value="alpha/beta hydrolase"/>
    <property type="match status" value="1"/>
</dbReference>
<dbReference type="InterPro" id="IPR029058">
    <property type="entry name" value="AB_hydrolase_fold"/>
</dbReference>
<evidence type="ECO:0000259" key="4">
    <source>
        <dbReference type="Pfam" id="PF20434"/>
    </source>
</evidence>
<dbReference type="EMBL" id="JATAAI010000008">
    <property type="protein sequence ID" value="KAK1743986.1"/>
    <property type="molecule type" value="Genomic_DNA"/>
</dbReference>
<dbReference type="InterPro" id="IPR050300">
    <property type="entry name" value="GDXG_lipolytic_enzyme"/>
</dbReference>
<evidence type="ECO:0000313" key="6">
    <source>
        <dbReference type="Proteomes" id="UP001224775"/>
    </source>
</evidence>
<name>A0AAD8YEZ7_9STRA</name>
<reference evidence="5" key="1">
    <citation type="submission" date="2023-06" db="EMBL/GenBank/DDBJ databases">
        <title>Survivors Of The Sea: Transcriptome response of Skeletonema marinoi to long-term dormancy.</title>
        <authorList>
            <person name="Pinder M.I.M."/>
            <person name="Kourtchenko O."/>
            <person name="Robertson E.K."/>
            <person name="Larsson T."/>
            <person name="Maumus F."/>
            <person name="Osuna-Cruz C.M."/>
            <person name="Vancaester E."/>
            <person name="Stenow R."/>
            <person name="Vandepoele K."/>
            <person name="Ploug H."/>
            <person name="Bruchert V."/>
            <person name="Godhe A."/>
            <person name="Topel M."/>
        </authorList>
    </citation>
    <scope>NUCLEOTIDE SEQUENCE</scope>
    <source>
        <strain evidence="5">R05AC</strain>
    </source>
</reference>
<keyword evidence="6" id="KW-1185">Reference proteome</keyword>
<dbReference type="Proteomes" id="UP001224775">
    <property type="component" value="Unassembled WGS sequence"/>
</dbReference>
<evidence type="ECO:0000313" key="5">
    <source>
        <dbReference type="EMBL" id="KAK1743986.1"/>
    </source>
</evidence>
<evidence type="ECO:0000259" key="3">
    <source>
        <dbReference type="Pfam" id="PF00326"/>
    </source>
</evidence>
<dbReference type="InterPro" id="IPR001375">
    <property type="entry name" value="Peptidase_S9_cat"/>
</dbReference>
<dbReference type="Pfam" id="PF20434">
    <property type="entry name" value="BD-FAE"/>
    <property type="match status" value="1"/>
</dbReference>
<dbReference type="AlphaFoldDB" id="A0AAD8YEZ7"/>
<proteinExistence type="predicted"/>
<dbReference type="PANTHER" id="PTHR48081:SF33">
    <property type="entry name" value="KYNURENINE FORMAMIDASE"/>
    <property type="match status" value="1"/>
</dbReference>
<keyword evidence="2" id="KW-0472">Membrane</keyword>
<organism evidence="5 6">
    <name type="scientific">Skeletonema marinoi</name>
    <dbReference type="NCBI Taxonomy" id="267567"/>
    <lineage>
        <taxon>Eukaryota</taxon>
        <taxon>Sar</taxon>
        <taxon>Stramenopiles</taxon>
        <taxon>Ochrophyta</taxon>
        <taxon>Bacillariophyta</taxon>
        <taxon>Coscinodiscophyceae</taxon>
        <taxon>Thalassiosirophycidae</taxon>
        <taxon>Thalassiosirales</taxon>
        <taxon>Skeletonemataceae</taxon>
        <taxon>Skeletonema</taxon>
        <taxon>Skeletonema marinoi-dohrnii complex</taxon>
    </lineage>
</organism>
<accession>A0AAD8YEZ7</accession>
<keyword evidence="1 5" id="KW-0378">Hydrolase</keyword>
<gene>
    <name evidence="5" type="ORF">QTG54_005583</name>
</gene>
<comment type="caution">
    <text evidence="5">The sequence shown here is derived from an EMBL/GenBank/DDBJ whole genome shotgun (WGS) entry which is preliminary data.</text>
</comment>
<dbReference type="SUPFAM" id="SSF53474">
    <property type="entry name" value="alpha/beta-Hydrolases"/>
    <property type="match status" value="1"/>
</dbReference>
<dbReference type="Pfam" id="PF00326">
    <property type="entry name" value="Peptidase_S9"/>
    <property type="match status" value="1"/>
</dbReference>
<keyword evidence="2" id="KW-0812">Transmembrane</keyword>
<evidence type="ECO:0000256" key="2">
    <source>
        <dbReference type="SAM" id="Phobius"/>
    </source>
</evidence>
<keyword evidence="2" id="KW-1133">Transmembrane helix</keyword>
<evidence type="ECO:0000256" key="1">
    <source>
        <dbReference type="ARBA" id="ARBA00022801"/>
    </source>
</evidence>
<dbReference type="PANTHER" id="PTHR48081">
    <property type="entry name" value="AB HYDROLASE SUPERFAMILY PROTEIN C4A8.06C"/>
    <property type="match status" value="1"/>
</dbReference>